<dbReference type="AlphaFoldDB" id="A0A1X2IJA7"/>
<dbReference type="EMBL" id="MCGE01000009">
    <property type="protein sequence ID" value="ORZ17655.1"/>
    <property type="molecule type" value="Genomic_DNA"/>
</dbReference>
<evidence type="ECO:0000313" key="2">
    <source>
        <dbReference type="Proteomes" id="UP000193560"/>
    </source>
</evidence>
<proteinExistence type="predicted"/>
<accession>A0A1X2IJA7</accession>
<comment type="caution">
    <text evidence="1">The sequence shown here is derived from an EMBL/GenBank/DDBJ whole genome shotgun (WGS) entry which is preliminary data.</text>
</comment>
<sequence length="99" mass="11748">MLVPLLRYNFLQTLLLSIQLSYLFVKGKIKHARVMTTMFPISPFLFLLDYCMLCFTDKHMNLKRKILHNFAALGMWSNFERGFLYLKSSFKTLVHSSDY</sequence>
<gene>
    <name evidence="1" type="ORF">BCR42DRAFT_412244</name>
</gene>
<reference evidence="1 2" key="1">
    <citation type="submission" date="2016-07" db="EMBL/GenBank/DDBJ databases">
        <title>Pervasive Adenine N6-methylation of Active Genes in Fungi.</title>
        <authorList>
            <consortium name="DOE Joint Genome Institute"/>
            <person name="Mondo S.J."/>
            <person name="Dannebaum R.O."/>
            <person name="Kuo R.C."/>
            <person name="Labutti K."/>
            <person name="Haridas S."/>
            <person name="Kuo A."/>
            <person name="Salamov A."/>
            <person name="Ahrendt S.R."/>
            <person name="Lipzen A."/>
            <person name="Sullivan W."/>
            <person name="Andreopoulos W.B."/>
            <person name="Clum A."/>
            <person name="Lindquist E."/>
            <person name="Daum C."/>
            <person name="Ramamoorthy G.K."/>
            <person name="Gryganskyi A."/>
            <person name="Culley D."/>
            <person name="Magnuson J.K."/>
            <person name="James T.Y."/>
            <person name="O'Malley M.A."/>
            <person name="Stajich J.E."/>
            <person name="Spatafora J.W."/>
            <person name="Visel A."/>
            <person name="Grigoriev I.V."/>
        </authorList>
    </citation>
    <scope>NUCLEOTIDE SEQUENCE [LARGE SCALE GENOMIC DNA]</scope>
    <source>
        <strain evidence="1 2">NRRL 1336</strain>
    </source>
</reference>
<dbReference type="Proteomes" id="UP000193560">
    <property type="component" value="Unassembled WGS sequence"/>
</dbReference>
<protein>
    <submittedName>
        <fullName evidence="1">Uncharacterized protein</fullName>
    </submittedName>
</protein>
<organism evidence="1 2">
    <name type="scientific">Absidia repens</name>
    <dbReference type="NCBI Taxonomy" id="90262"/>
    <lineage>
        <taxon>Eukaryota</taxon>
        <taxon>Fungi</taxon>
        <taxon>Fungi incertae sedis</taxon>
        <taxon>Mucoromycota</taxon>
        <taxon>Mucoromycotina</taxon>
        <taxon>Mucoromycetes</taxon>
        <taxon>Mucorales</taxon>
        <taxon>Cunninghamellaceae</taxon>
        <taxon>Absidia</taxon>
    </lineage>
</organism>
<keyword evidence="2" id="KW-1185">Reference proteome</keyword>
<evidence type="ECO:0000313" key="1">
    <source>
        <dbReference type="EMBL" id="ORZ17655.1"/>
    </source>
</evidence>
<name>A0A1X2IJA7_9FUNG</name>